<dbReference type="Pfam" id="PF12833">
    <property type="entry name" value="HTH_18"/>
    <property type="match status" value="1"/>
</dbReference>
<dbReference type="SMART" id="SM00342">
    <property type="entry name" value="HTH_ARAC"/>
    <property type="match status" value="1"/>
</dbReference>
<evidence type="ECO:0000256" key="2">
    <source>
        <dbReference type="ARBA" id="ARBA00023125"/>
    </source>
</evidence>
<keyword evidence="1" id="KW-0805">Transcription regulation</keyword>
<sequence length="363" mass="41692">MTNISPVRLTVDNPDAFLTDLAKEIKEKWKGQVHYSNDLLKIKNDVWDGELRNFSVDKGLSITLVNLSIKQPCQVFHDLGEGELYYHFYFDRALGQRLHVNDKGNDITPIGLMEKNSYIVMSSNTMAHTDMPVCQLDNIILHMSRKFFTDNVPVDNLKVDAATWKRLFGTKPLVLYGTCNDKILKLTDDLSRIDITDYALAIYLKGIVMQLIAQVLQIEIGKHAGEITGVSNLKDVRALLDINFRIEQQFDEPLPTIETVAAEAHMSATKFKDFFKKTFGVSYYTYYKQRRMDKARELLLTKKYSVAEVASMVGFLNSGKFTKQFQNTFNVLPKDILKTADDDTNWHLIDAVVKDRHFRIKFQ</sequence>
<evidence type="ECO:0000256" key="3">
    <source>
        <dbReference type="ARBA" id="ARBA00023163"/>
    </source>
</evidence>
<reference evidence="5 6" key="1">
    <citation type="submission" date="2018-06" db="EMBL/GenBank/DDBJ databases">
        <title>Mucibacter soli gen. nov., sp. nov., a new member of the family Chitinophagaceae producing mucin.</title>
        <authorList>
            <person name="Kim M.-K."/>
            <person name="Park S."/>
            <person name="Kim T.-S."/>
            <person name="Joung Y."/>
            <person name="Han J.-H."/>
            <person name="Kim S.B."/>
        </authorList>
    </citation>
    <scope>NUCLEOTIDE SEQUENCE [LARGE SCALE GENOMIC DNA]</scope>
    <source>
        <strain evidence="5 6">R1-15</strain>
    </source>
</reference>
<dbReference type="GO" id="GO:0043565">
    <property type="term" value="F:sequence-specific DNA binding"/>
    <property type="evidence" value="ECO:0007669"/>
    <property type="project" value="InterPro"/>
</dbReference>
<evidence type="ECO:0000313" key="6">
    <source>
        <dbReference type="Proteomes" id="UP000248745"/>
    </source>
</evidence>
<accession>A0A2W2BEC0</accession>
<dbReference type="Proteomes" id="UP000248745">
    <property type="component" value="Unassembled WGS sequence"/>
</dbReference>
<dbReference type="InterPro" id="IPR018062">
    <property type="entry name" value="HTH_AraC-typ_CS"/>
</dbReference>
<dbReference type="EMBL" id="QKTW01000003">
    <property type="protein sequence ID" value="PZF74609.1"/>
    <property type="molecule type" value="Genomic_DNA"/>
</dbReference>
<dbReference type="RefSeq" id="WP_110997449.1">
    <property type="nucleotide sequence ID" value="NZ_QKTW01000003.1"/>
</dbReference>
<dbReference type="InterPro" id="IPR009057">
    <property type="entry name" value="Homeodomain-like_sf"/>
</dbReference>
<dbReference type="InterPro" id="IPR018060">
    <property type="entry name" value="HTH_AraC"/>
</dbReference>
<proteinExistence type="predicted"/>
<dbReference type="OrthoDB" id="1156172at2"/>
<evidence type="ECO:0000259" key="4">
    <source>
        <dbReference type="PROSITE" id="PS01124"/>
    </source>
</evidence>
<dbReference type="PANTHER" id="PTHR47893">
    <property type="entry name" value="REGULATORY PROTEIN PCHR"/>
    <property type="match status" value="1"/>
</dbReference>
<evidence type="ECO:0000313" key="5">
    <source>
        <dbReference type="EMBL" id="PZF74609.1"/>
    </source>
</evidence>
<gene>
    <name evidence="5" type="ORF">DN068_03260</name>
</gene>
<evidence type="ECO:0000256" key="1">
    <source>
        <dbReference type="ARBA" id="ARBA00023015"/>
    </source>
</evidence>
<dbReference type="Gene3D" id="1.10.10.60">
    <property type="entry name" value="Homeodomain-like"/>
    <property type="match status" value="2"/>
</dbReference>
<dbReference type="PANTHER" id="PTHR47893:SF1">
    <property type="entry name" value="REGULATORY PROTEIN PCHR"/>
    <property type="match status" value="1"/>
</dbReference>
<dbReference type="PROSITE" id="PS01124">
    <property type="entry name" value="HTH_ARAC_FAMILY_2"/>
    <property type="match status" value="1"/>
</dbReference>
<name>A0A2W2BEC0_9BACT</name>
<keyword evidence="3" id="KW-0804">Transcription</keyword>
<comment type="caution">
    <text evidence="5">The sequence shown here is derived from an EMBL/GenBank/DDBJ whole genome shotgun (WGS) entry which is preliminary data.</text>
</comment>
<protein>
    <recommendedName>
        <fullName evidence="4">HTH araC/xylS-type domain-containing protein</fullName>
    </recommendedName>
</protein>
<organism evidence="5 6">
    <name type="scientific">Taibaiella soli</name>
    <dbReference type="NCBI Taxonomy" id="1649169"/>
    <lineage>
        <taxon>Bacteria</taxon>
        <taxon>Pseudomonadati</taxon>
        <taxon>Bacteroidota</taxon>
        <taxon>Chitinophagia</taxon>
        <taxon>Chitinophagales</taxon>
        <taxon>Chitinophagaceae</taxon>
        <taxon>Taibaiella</taxon>
    </lineage>
</organism>
<feature type="domain" description="HTH araC/xylS-type" evidence="4">
    <location>
        <begin position="240"/>
        <end position="339"/>
    </location>
</feature>
<dbReference type="GO" id="GO:0003700">
    <property type="term" value="F:DNA-binding transcription factor activity"/>
    <property type="evidence" value="ECO:0007669"/>
    <property type="project" value="InterPro"/>
</dbReference>
<dbReference type="InterPro" id="IPR053142">
    <property type="entry name" value="PchR_regulatory_protein"/>
</dbReference>
<keyword evidence="2" id="KW-0238">DNA-binding</keyword>
<keyword evidence="6" id="KW-1185">Reference proteome</keyword>
<dbReference type="SUPFAM" id="SSF46689">
    <property type="entry name" value="Homeodomain-like"/>
    <property type="match status" value="1"/>
</dbReference>
<dbReference type="PROSITE" id="PS00041">
    <property type="entry name" value="HTH_ARAC_FAMILY_1"/>
    <property type="match status" value="1"/>
</dbReference>
<dbReference type="AlphaFoldDB" id="A0A2W2BEC0"/>